<proteinExistence type="predicted"/>
<evidence type="ECO:0000313" key="2">
    <source>
        <dbReference type="EMBL" id="GFY96415.1"/>
    </source>
</evidence>
<dbReference type="Proteomes" id="UP000585474">
    <property type="component" value="Unassembled WGS sequence"/>
</dbReference>
<sequence length="75" mass="8008">MVDHMVDRVTEGAGMGGGGRDGLERGEQWQIRKSRQQWFGKGFGWLGEDGGVVATTREGLRVVVVGSVAALMGCD</sequence>
<accession>A0A7J0FCK8</accession>
<protein>
    <submittedName>
        <fullName evidence="2">Uncharacterized protein</fullName>
    </submittedName>
</protein>
<evidence type="ECO:0000313" key="3">
    <source>
        <dbReference type="Proteomes" id="UP000585474"/>
    </source>
</evidence>
<name>A0A7J0FCK8_9ERIC</name>
<dbReference type="EMBL" id="BJWL01000011">
    <property type="protein sequence ID" value="GFY96415.1"/>
    <property type="molecule type" value="Genomic_DNA"/>
</dbReference>
<comment type="caution">
    <text evidence="2">The sequence shown here is derived from an EMBL/GenBank/DDBJ whole genome shotgun (WGS) entry which is preliminary data.</text>
</comment>
<keyword evidence="3" id="KW-1185">Reference proteome</keyword>
<dbReference type="AlphaFoldDB" id="A0A7J0FCK8"/>
<evidence type="ECO:0000256" key="1">
    <source>
        <dbReference type="SAM" id="MobiDB-lite"/>
    </source>
</evidence>
<organism evidence="2 3">
    <name type="scientific">Actinidia rufa</name>
    <dbReference type="NCBI Taxonomy" id="165716"/>
    <lineage>
        <taxon>Eukaryota</taxon>
        <taxon>Viridiplantae</taxon>
        <taxon>Streptophyta</taxon>
        <taxon>Embryophyta</taxon>
        <taxon>Tracheophyta</taxon>
        <taxon>Spermatophyta</taxon>
        <taxon>Magnoliopsida</taxon>
        <taxon>eudicotyledons</taxon>
        <taxon>Gunneridae</taxon>
        <taxon>Pentapetalae</taxon>
        <taxon>asterids</taxon>
        <taxon>Ericales</taxon>
        <taxon>Actinidiaceae</taxon>
        <taxon>Actinidia</taxon>
    </lineage>
</organism>
<gene>
    <name evidence="2" type="ORF">Acr_11g0007210</name>
</gene>
<feature type="compositionally biased region" description="Basic and acidic residues" evidence="1">
    <location>
        <begin position="1"/>
        <end position="10"/>
    </location>
</feature>
<reference evidence="2 3" key="1">
    <citation type="submission" date="2019-07" db="EMBL/GenBank/DDBJ databases">
        <title>De Novo Assembly of kiwifruit Actinidia rufa.</title>
        <authorList>
            <person name="Sugita-Konishi S."/>
            <person name="Sato K."/>
            <person name="Mori E."/>
            <person name="Abe Y."/>
            <person name="Kisaki G."/>
            <person name="Hamano K."/>
            <person name="Suezawa K."/>
            <person name="Otani M."/>
            <person name="Fukuda T."/>
            <person name="Manabe T."/>
            <person name="Gomi K."/>
            <person name="Tabuchi M."/>
            <person name="Akimitsu K."/>
            <person name="Kataoka I."/>
        </authorList>
    </citation>
    <scope>NUCLEOTIDE SEQUENCE [LARGE SCALE GENOMIC DNA]</scope>
    <source>
        <strain evidence="3">cv. Fuchu</strain>
    </source>
</reference>
<feature type="region of interest" description="Disordered" evidence="1">
    <location>
        <begin position="1"/>
        <end position="24"/>
    </location>
</feature>